<feature type="chain" id="PRO_5044882188" evidence="4">
    <location>
        <begin position="26"/>
        <end position="912"/>
    </location>
</feature>
<dbReference type="Gene3D" id="2.60.40.10">
    <property type="entry name" value="Immunoglobulins"/>
    <property type="match status" value="1"/>
</dbReference>
<dbReference type="InterPro" id="IPR036465">
    <property type="entry name" value="vWFA_dom_sf"/>
</dbReference>
<organism evidence="7 8">
    <name type="scientific">Corynebacterium pseudogenitalium</name>
    <dbReference type="NCBI Taxonomy" id="38303"/>
    <lineage>
        <taxon>Bacteria</taxon>
        <taxon>Bacillati</taxon>
        <taxon>Actinomycetota</taxon>
        <taxon>Actinomycetes</taxon>
        <taxon>Mycobacteriales</taxon>
        <taxon>Corynebacteriaceae</taxon>
        <taxon>Corynebacterium</taxon>
    </lineage>
</organism>
<dbReference type="PANTHER" id="PTHR47763:SF1">
    <property type="entry name" value="DUF659 DOMAIN-CONTAINING PROTEIN"/>
    <property type="match status" value="1"/>
</dbReference>
<dbReference type="InterPro" id="IPR000601">
    <property type="entry name" value="PKD_dom"/>
</dbReference>
<keyword evidence="4" id="KW-0732">Signal</keyword>
<accession>A0ABD4TT36</accession>
<sequence>MFKRTTAIMSVISISLALVTSPADALGIQADLQTLCSTPTAIWVRGSGVERNDQGDTMRKEGGMRQMEKYAKEYLGIAPDSANLLELGRFVGDGYENSEKYAVFDRAAAQAGIEAANESHRSIPPALTYPAATVGTKAPDLNKPVKDEAYFHTPRILNSLGARISAGYGHRYGKSVWTGVAELTNLIERRVNVCEQIDITPKFLLFGFSQGAQVVGDTIATDQAINGHLLIDNKKPHRDWSGVEPDNYDSTLIERYSLGLRPDLREHIVFSALLGDPKLHLPEGEWKAGGTPACSGKSSSLWRRGVKNCRTDNGSLEPRLPYLNAQVDYKTGLWCNDNDFVCGSSKNPLTLEGHKYHNDLARKNSASGRIPLEEAMIEAQMRLNGSISDNTSQRTIQRNVSIALSKSENLLKPSETTDASTPQDLVFLIDSTTSMQPYIEGVKQFVRETAKELDNSSQTRIALVEYKDHSTYQPGWETIEDCKIPAGTVDTACVLSDFSDTREHFLDKLDGIDTSRGGGAWGDFDEAALYGLHTAFEKLDWQNGATKAVFLLTDAGFKDPDPTTDNIRRSQLGRDDYYDGKLTAKYIAKRSLEIDPVNIYPIVPNSKKRRYTELADLTSGQVISMNDKSPEVIKQAIGDAFDRVQNRPVAKLPQKDYSGQPNTEFAFDAGLYSYSPASEIVRFDYDFDGDGTWDVTDAGEIGTHIYNKVGDYQMQVRVTDANGLIGSHSVPVHVGTETPKPAPIGSIDLATIDNGNSAKLEWTSTAEPNYGWLISSNSVPLAYTASDLREITITDLDRRYPVDLRVTAINRYTEDEDIQGASANSFLRPTEAIQIDSDGKITNNPWQEGDSSSRSSGSTASSSSKNDTQNGPTELSAAAIAGIVVSVIVTTGTIGALVWPYIEPRLRRMGLI</sequence>
<dbReference type="Pfam" id="PF00092">
    <property type="entry name" value="VWA"/>
    <property type="match status" value="1"/>
</dbReference>
<dbReference type="InterPro" id="IPR002035">
    <property type="entry name" value="VWF_A"/>
</dbReference>
<evidence type="ECO:0000313" key="8">
    <source>
        <dbReference type="Proteomes" id="UP001205080"/>
    </source>
</evidence>
<evidence type="ECO:0000313" key="7">
    <source>
        <dbReference type="EMBL" id="MCQ4614805.1"/>
    </source>
</evidence>
<proteinExistence type="predicted"/>
<feature type="domain" description="PKD" evidence="5">
    <location>
        <begin position="692"/>
        <end position="734"/>
    </location>
</feature>
<dbReference type="PROSITE" id="PS50093">
    <property type="entry name" value="PKD"/>
    <property type="match status" value="1"/>
</dbReference>
<dbReference type="Pfam" id="PF01083">
    <property type="entry name" value="Cutinase"/>
    <property type="match status" value="1"/>
</dbReference>
<dbReference type="InterPro" id="IPR000675">
    <property type="entry name" value="Cutinase/axe"/>
</dbReference>
<keyword evidence="3" id="KW-0472">Membrane</keyword>
<protein>
    <submittedName>
        <fullName evidence="7">VWA domain-containing protein</fullName>
    </submittedName>
</protein>
<evidence type="ECO:0000256" key="3">
    <source>
        <dbReference type="SAM" id="Phobius"/>
    </source>
</evidence>
<gene>
    <name evidence="7" type="ORF">KBX22_08700</name>
</gene>
<dbReference type="GO" id="GO:0005975">
    <property type="term" value="P:carbohydrate metabolic process"/>
    <property type="evidence" value="ECO:0007669"/>
    <property type="project" value="UniProtKB-ARBA"/>
</dbReference>
<keyword evidence="1" id="KW-0378">Hydrolase</keyword>
<dbReference type="GO" id="GO:0016787">
    <property type="term" value="F:hydrolase activity"/>
    <property type="evidence" value="ECO:0007669"/>
    <property type="project" value="UniProtKB-KW"/>
</dbReference>
<dbReference type="PROSITE" id="PS50234">
    <property type="entry name" value="VWFA"/>
    <property type="match status" value="1"/>
</dbReference>
<feature type="domain" description="VWFA" evidence="6">
    <location>
        <begin position="424"/>
        <end position="644"/>
    </location>
</feature>
<dbReference type="SMART" id="SM00089">
    <property type="entry name" value="PKD"/>
    <property type="match status" value="1"/>
</dbReference>
<keyword evidence="3" id="KW-0812">Transmembrane</keyword>
<dbReference type="Proteomes" id="UP001205080">
    <property type="component" value="Unassembled WGS sequence"/>
</dbReference>
<dbReference type="SUPFAM" id="SSF53474">
    <property type="entry name" value="alpha/beta-Hydrolases"/>
    <property type="match status" value="1"/>
</dbReference>
<dbReference type="InterPro" id="IPR013783">
    <property type="entry name" value="Ig-like_fold"/>
</dbReference>
<dbReference type="SUPFAM" id="SSF49299">
    <property type="entry name" value="PKD domain"/>
    <property type="match status" value="1"/>
</dbReference>
<dbReference type="InterPro" id="IPR035986">
    <property type="entry name" value="PKD_dom_sf"/>
</dbReference>
<dbReference type="AlphaFoldDB" id="A0ABD4TT36"/>
<dbReference type="CDD" id="cd00198">
    <property type="entry name" value="vWFA"/>
    <property type="match status" value="1"/>
</dbReference>
<dbReference type="InterPro" id="IPR022409">
    <property type="entry name" value="PKD/Chitinase_dom"/>
</dbReference>
<dbReference type="Pfam" id="PF18911">
    <property type="entry name" value="PKD_4"/>
    <property type="match status" value="1"/>
</dbReference>
<dbReference type="SMART" id="SM00327">
    <property type="entry name" value="VWA"/>
    <property type="match status" value="1"/>
</dbReference>
<comment type="caution">
    <text evidence="7">The sequence shown here is derived from an EMBL/GenBank/DDBJ whole genome shotgun (WGS) entry which is preliminary data.</text>
</comment>
<dbReference type="Gene3D" id="3.40.50.1820">
    <property type="entry name" value="alpha/beta hydrolase"/>
    <property type="match status" value="1"/>
</dbReference>
<evidence type="ECO:0000256" key="4">
    <source>
        <dbReference type="SAM" id="SignalP"/>
    </source>
</evidence>
<feature type="compositionally biased region" description="Low complexity" evidence="2">
    <location>
        <begin position="852"/>
        <end position="864"/>
    </location>
</feature>
<dbReference type="PANTHER" id="PTHR47763">
    <property type="entry name" value="ALPHA-PROTEIN KINASE VWKA"/>
    <property type="match status" value="1"/>
</dbReference>
<dbReference type="SUPFAM" id="SSF53300">
    <property type="entry name" value="vWA-like"/>
    <property type="match status" value="1"/>
</dbReference>
<dbReference type="Gene3D" id="3.40.50.410">
    <property type="entry name" value="von Willebrand factor, type A domain"/>
    <property type="match status" value="1"/>
</dbReference>
<dbReference type="CDD" id="cd00146">
    <property type="entry name" value="PKD"/>
    <property type="match status" value="1"/>
</dbReference>
<dbReference type="InterPro" id="IPR052969">
    <property type="entry name" value="Thr-specific_kinase-like"/>
</dbReference>
<dbReference type="RefSeq" id="WP_256001154.1">
    <property type="nucleotide sequence ID" value="NZ_JAGPYW010000010.1"/>
</dbReference>
<feature type="compositionally biased region" description="Polar residues" evidence="2">
    <location>
        <begin position="840"/>
        <end position="850"/>
    </location>
</feature>
<reference evidence="7 8" key="1">
    <citation type="submission" date="2021-04" db="EMBL/GenBank/DDBJ databases">
        <title>Corynebacterium genitalium sp. nov. and Corynebacterium genitalium sp. nov., two new species of the genus Corynebacterium.</title>
        <authorList>
            <person name="Jaen-Luchoro D."/>
            <person name="Pinyeiro-Iglesias B."/>
            <person name="Al-Shaer S."/>
            <person name="Karlsson R."/>
            <person name="Gonzales-Siles L."/>
            <person name="Cardew S."/>
            <person name="Jensie-Markopolous S."/>
            <person name="Ohlen M."/>
            <person name="Inganas E."/>
            <person name="Moore E.R.B."/>
        </authorList>
    </citation>
    <scope>NUCLEOTIDE SEQUENCE [LARGE SCALE GENOMIC DNA]</scope>
    <source>
        <strain evidence="7 8">CCUG 55013</strain>
    </source>
</reference>
<feature type="transmembrane region" description="Helical" evidence="3">
    <location>
        <begin position="875"/>
        <end position="902"/>
    </location>
</feature>
<evidence type="ECO:0000256" key="2">
    <source>
        <dbReference type="SAM" id="MobiDB-lite"/>
    </source>
</evidence>
<keyword evidence="3" id="KW-1133">Transmembrane helix</keyword>
<dbReference type="InterPro" id="IPR029058">
    <property type="entry name" value="AB_hydrolase_fold"/>
</dbReference>
<dbReference type="EMBL" id="JAGPYW010000010">
    <property type="protein sequence ID" value="MCQ4614805.1"/>
    <property type="molecule type" value="Genomic_DNA"/>
</dbReference>
<evidence type="ECO:0000259" key="5">
    <source>
        <dbReference type="PROSITE" id="PS50093"/>
    </source>
</evidence>
<name>A0ABD4TT36_9CORY</name>
<evidence type="ECO:0000259" key="6">
    <source>
        <dbReference type="PROSITE" id="PS50234"/>
    </source>
</evidence>
<feature type="region of interest" description="Disordered" evidence="2">
    <location>
        <begin position="837"/>
        <end position="871"/>
    </location>
</feature>
<evidence type="ECO:0000256" key="1">
    <source>
        <dbReference type="ARBA" id="ARBA00022801"/>
    </source>
</evidence>
<feature type="signal peptide" evidence="4">
    <location>
        <begin position="1"/>
        <end position="25"/>
    </location>
</feature>